<protein>
    <recommendedName>
        <fullName evidence="4">Lipoprotein</fullName>
    </recommendedName>
</protein>
<dbReference type="AlphaFoldDB" id="A0A0C5JA39"/>
<feature type="chain" id="PRO_5002189595" description="Lipoprotein" evidence="1">
    <location>
        <begin position="23"/>
        <end position="120"/>
    </location>
</feature>
<dbReference type="PROSITE" id="PS51257">
    <property type="entry name" value="PROKAR_LIPOPROTEIN"/>
    <property type="match status" value="1"/>
</dbReference>
<evidence type="ECO:0000313" key="3">
    <source>
        <dbReference type="Proteomes" id="UP000061603"/>
    </source>
</evidence>
<name>A0A0C5JA39_9PROT</name>
<feature type="signal peptide" evidence="1">
    <location>
        <begin position="1"/>
        <end position="22"/>
    </location>
</feature>
<dbReference type="STRING" id="1565605.PG1C_09415"/>
<keyword evidence="3" id="KW-1185">Reference proteome</keyword>
<dbReference type="EMBL" id="CP010554">
    <property type="protein sequence ID" value="AJP48603.1"/>
    <property type="molecule type" value="Genomic_DNA"/>
</dbReference>
<dbReference type="KEGG" id="rbu:PG1C_09415"/>
<evidence type="ECO:0000313" key="2">
    <source>
        <dbReference type="EMBL" id="AJP48603.1"/>
    </source>
</evidence>
<organism evidence="2 3">
    <name type="scientific">Rugosibacter aromaticivorans</name>
    <dbReference type="NCBI Taxonomy" id="1565605"/>
    <lineage>
        <taxon>Bacteria</taxon>
        <taxon>Pseudomonadati</taxon>
        <taxon>Pseudomonadota</taxon>
        <taxon>Betaproteobacteria</taxon>
        <taxon>Nitrosomonadales</taxon>
        <taxon>Sterolibacteriaceae</taxon>
        <taxon>Rugosibacter</taxon>
    </lineage>
</organism>
<dbReference type="HOGENOM" id="CLU_2047869_0_0_4"/>
<sequence length="120" mass="13204">MNKRRLLIVAAFIALSACGKLGNPLLSASDGQFLRWIAPRNGLAPSCAAALYKPEMFIGQYNGLKFSAKDKISAVSEKQKSECIADLQQRASEIGIEGNITRDHLLDDRVKQRFLALQRG</sequence>
<dbReference type="Proteomes" id="UP000061603">
    <property type="component" value="Chromosome"/>
</dbReference>
<dbReference type="RefSeq" id="WP_202634579.1">
    <property type="nucleotide sequence ID" value="NZ_CP010554.1"/>
</dbReference>
<gene>
    <name evidence="2" type="ORF">PG1C_09415</name>
</gene>
<evidence type="ECO:0008006" key="4">
    <source>
        <dbReference type="Google" id="ProtNLM"/>
    </source>
</evidence>
<evidence type="ECO:0000256" key="1">
    <source>
        <dbReference type="SAM" id="SignalP"/>
    </source>
</evidence>
<reference evidence="2 3" key="1">
    <citation type="journal article" date="2015" name="Genome Announc.">
        <title>Complete Genome Sequence of a Novel Bacterium within the Family Rhodocyclaceae That Degrades Polycyclic Aromatic Hydrocarbons.</title>
        <authorList>
            <person name="Singleton D.R."/>
            <person name="Dickey A.N."/>
            <person name="Scholl E.H."/>
            <person name="Wright F.A."/>
            <person name="Aitken M.D."/>
        </authorList>
    </citation>
    <scope>NUCLEOTIDE SEQUENCE [LARGE SCALE GENOMIC DNA]</scope>
    <source>
        <strain evidence="3">PG1-Ca6</strain>
    </source>
</reference>
<keyword evidence="1" id="KW-0732">Signal</keyword>
<accession>A0A0C5JA39</accession>
<proteinExistence type="predicted"/>